<evidence type="ECO:0000313" key="9">
    <source>
        <dbReference type="Proteomes" id="UP000237752"/>
    </source>
</evidence>
<dbReference type="PANTHER" id="PTHR23513">
    <property type="entry name" value="INTEGRAL MEMBRANE EFFLUX PROTEIN-RELATED"/>
    <property type="match status" value="1"/>
</dbReference>
<feature type="transmembrane region" description="Helical" evidence="7">
    <location>
        <begin position="395"/>
        <end position="412"/>
    </location>
</feature>
<evidence type="ECO:0000256" key="7">
    <source>
        <dbReference type="SAM" id="Phobius"/>
    </source>
</evidence>
<feature type="transmembrane region" description="Helical" evidence="7">
    <location>
        <begin position="100"/>
        <end position="122"/>
    </location>
</feature>
<comment type="subcellular location">
    <subcellularLocation>
        <location evidence="1">Cell membrane</location>
        <topology evidence="1">Multi-pass membrane protein</topology>
    </subcellularLocation>
</comment>
<dbReference type="AlphaFoldDB" id="A0A2T0ZY09"/>
<feature type="compositionally biased region" description="Pro residues" evidence="6">
    <location>
        <begin position="28"/>
        <end position="37"/>
    </location>
</feature>
<dbReference type="GO" id="GO:0005886">
    <property type="term" value="C:plasma membrane"/>
    <property type="evidence" value="ECO:0007669"/>
    <property type="project" value="UniProtKB-SubCell"/>
</dbReference>
<keyword evidence="2" id="KW-1003">Cell membrane</keyword>
<dbReference type="Proteomes" id="UP000237752">
    <property type="component" value="Unassembled WGS sequence"/>
</dbReference>
<feature type="transmembrane region" description="Helical" evidence="7">
    <location>
        <begin position="483"/>
        <end position="502"/>
    </location>
</feature>
<dbReference type="Gene3D" id="1.20.1250.20">
    <property type="entry name" value="MFS general substrate transporter like domains"/>
    <property type="match status" value="1"/>
</dbReference>
<dbReference type="EMBL" id="PVUE01000011">
    <property type="protein sequence ID" value="PRZ41127.1"/>
    <property type="molecule type" value="Genomic_DNA"/>
</dbReference>
<evidence type="ECO:0000256" key="6">
    <source>
        <dbReference type="SAM" id="MobiDB-lite"/>
    </source>
</evidence>
<feature type="transmembrane region" description="Helical" evidence="7">
    <location>
        <begin position="272"/>
        <end position="293"/>
    </location>
</feature>
<feature type="compositionally biased region" description="Polar residues" evidence="6">
    <location>
        <begin position="574"/>
        <end position="594"/>
    </location>
</feature>
<feature type="region of interest" description="Disordered" evidence="6">
    <location>
        <begin position="1"/>
        <end position="74"/>
    </location>
</feature>
<keyword evidence="3 7" id="KW-0812">Transmembrane</keyword>
<feature type="transmembrane region" description="Helical" evidence="7">
    <location>
        <begin position="340"/>
        <end position="357"/>
    </location>
</feature>
<keyword evidence="4 7" id="KW-1133">Transmembrane helix</keyword>
<keyword evidence="5 7" id="KW-0472">Membrane</keyword>
<feature type="transmembrane region" description="Helical" evidence="7">
    <location>
        <begin position="134"/>
        <end position="153"/>
    </location>
</feature>
<proteinExistence type="predicted"/>
<comment type="caution">
    <text evidence="8">The sequence shown here is derived from an EMBL/GenBank/DDBJ whole genome shotgun (WGS) entry which is preliminary data.</text>
</comment>
<feature type="compositionally biased region" description="Low complexity" evidence="6">
    <location>
        <begin position="561"/>
        <end position="573"/>
    </location>
</feature>
<evidence type="ECO:0000256" key="3">
    <source>
        <dbReference type="ARBA" id="ARBA00022692"/>
    </source>
</evidence>
<feature type="transmembrane region" description="Helical" evidence="7">
    <location>
        <begin position="190"/>
        <end position="212"/>
    </location>
</feature>
<dbReference type="SUPFAM" id="SSF103473">
    <property type="entry name" value="MFS general substrate transporter"/>
    <property type="match status" value="1"/>
</dbReference>
<feature type="compositionally biased region" description="Polar residues" evidence="6">
    <location>
        <begin position="534"/>
        <end position="547"/>
    </location>
</feature>
<dbReference type="InterPro" id="IPR036259">
    <property type="entry name" value="MFS_trans_sf"/>
</dbReference>
<evidence type="ECO:0000256" key="5">
    <source>
        <dbReference type="ARBA" id="ARBA00023136"/>
    </source>
</evidence>
<sequence length="626" mass="65048">MTLPGFPPANGAGRGSSGGHREQRHPPRSAPPGPSSPPTHGRGHEPIAQPSDTRETSEPKVSLTRVAATRTKELTRKTVHRIDAASRADGAEKSGLRTLLWSNATSMAGDALIAVWLAASLFFAAPGEQQRGNVALYLLVTVAPFAVIAPVIGPLLDRIDRGRRWALAGTFAFRALLCYLLVAYSGSMVMLYVCALLCLVFSRAYGVLRGAVVPRVLPDKMPLVTANSRMTVFGMVTAGVIGGIGAGLIKLFNWFEPAQPATQAGTTADATLGFNAELVFTLLVFLVGAWISLKLPSHVDTDEGEGKINLTKRPGGVAKGRFLLGTDITTALRSQASQKFLGGFLTFFMVFYIQSTLTGFVALAALGALGAAAGVGSILGTGVGSRIKGASPDNIALISTGIAVALCVLAAITPGIALSIVVALLAAIASALGKVALDAIIQREVPPSFASSAFSRSETVLQLAWVFGGAVGIILPAHAGMLWLGWTVAAAVLVITFALTLISRHRAHQLGPLQAGISDRPPIRLRVSWPFNKSASKKSQADVTTDDSASGGPAPGGGVAGPHPSSPRAHPAANNGQSDGARPSSSGRPSTAEWQSAPAPASPTRPLPDFQRLPTPKNDPRRGPHR</sequence>
<reference evidence="8 9" key="1">
    <citation type="submission" date="2018-03" db="EMBL/GenBank/DDBJ databases">
        <title>Genomic Encyclopedia of Archaeal and Bacterial Type Strains, Phase II (KMG-II): from individual species to whole genera.</title>
        <authorList>
            <person name="Goeker M."/>
        </authorList>
    </citation>
    <scope>NUCLEOTIDE SEQUENCE [LARGE SCALE GENOMIC DNA]</scope>
    <source>
        <strain evidence="8 9">DSM 100065</strain>
    </source>
</reference>
<evidence type="ECO:0000256" key="4">
    <source>
        <dbReference type="ARBA" id="ARBA00022989"/>
    </source>
</evidence>
<feature type="region of interest" description="Disordered" evidence="6">
    <location>
        <begin position="534"/>
        <end position="626"/>
    </location>
</feature>
<evidence type="ECO:0000256" key="1">
    <source>
        <dbReference type="ARBA" id="ARBA00004651"/>
    </source>
</evidence>
<accession>A0A2T0ZY09</accession>
<dbReference type="PANTHER" id="PTHR23513:SF18">
    <property type="entry name" value="INTEGRAL MEMBRANE PROTEIN"/>
    <property type="match status" value="1"/>
</dbReference>
<keyword evidence="9" id="KW-1185">Reference proteome</keyword>
<feature type="transmembrane region" description="Helical" evidence="7">
    <location>
        <begin position="363"/>
        <end position="383"/>
    </location>
</feature>
<gene>
    <name evidence="8" type="ORF">CLV47_1113</name>
</gene>
<feature type="transmembrane region" description="Helical" evidence="7">
    <location>
        <begin position="232"/>
        <end position="252"/>
    </location>
</feature>
<evidence type="ECO:0000256" key="2">
    <source>
        <dbReference type="ARBA" id="ARBA00022475"/>
    </source>
</evidence>
<evidence type="ECO:0000313" key="8">
    <source>
        <dbReference type="EMBL" id="PRZ41127.1"/>
    </source>
</evidence>
<organism evidence="8 9">
    <name type="scientific">Antricoccus suffuscus</name>
    <dbReference type="NCBI Taxonomy" id="1629062"/>
    <lineage>
        <taxon>Bacteria</taxon>
        <taxon>Bacillati</taxon>
        <taxon>Actinomycetota</taxon>
        <taxon>Actinomycetes</taxon>
        <taxon>Geodermatophilales</taxon>
        <taxon>Antricoccaceae</taxon>
        <taxon>Antricoccus</taxon>
    </lineage>
</organism>
<name>A0A2T0ZY09_9ACTN</name>
<dbReference type="RefSeq" id="WP_106349515.1">
    <property type="nucleotide sequence ID" value="NZ_PVUE01000011.1"/>
</dbReference>
<protein>
    <submittedName>
        <fullName evidence="8">Putative MFS family arabinose efflux permease</fullName>
    </submittedName>
</protein>